<dbReference type="InterPro" id="IPR001128">
    <property type="entry name" value="Cyt_P450"/>
</dbReference>
<feature type="binding site" description="axial binding residue" evidence="13">
    <location>
        <position position="490"/>
    </location>
    <ligand>
        <name>heme</name>
        <dbReference type="ChEBI" id="CHEBI:30413"/>
    </ligand>
    <ligandPart>
        <name>Fe</name>
        <dbReference type="ChEBI" id="CHEBI:18248"/>
    </ligandPart>
</feature>
<evidence type="ECO:0000256" key="8">
    <source>
        <dbReference type="ARBA" id="ARBA00022989"/>
    </source>
</evidence>
<dbReference type="PANTHER" id="PTHR24305">
    <property type="entry name" value="CYTOCHROME P450"/>
    <property type="match status" value="1"/>
</dbReference>
<evidence type="ECO:0000256" key="12">
    <source>
        <dbReference type="ARBA" id="ARBA00023136"/>
    </source>
</evidence>
<sequence>MSSLSPQLLLVAVGTWLAWRVWKYVFGKNQLSIVAGPPRDSMITGNMMNIFTNGTSSNEAYIDKLAKTYGSLFKIHALWNADLLYTYDSKALQHIVLKDQHLWEEPDELLIMNGRTFGVGLLATLGDHHRRQRKILNPVFSIAHMRDMTPTFYSVARKLRDSLTKLNETEKEIDLLPWLTRCALEIIGQSGFGYSFDTLEIGAPEHRFGHSMKNWTAAMNNTGLLIGRFLLLPIVHNWGSRRFQRAVVDFLPWKALHEVRDMVDVMHSTSVEIFEKTKQAIKEGGIAATERIGGGKDIMSVLVKANMLASEEDRLPDNELIGQVSTLTFAAMDTTSNALSRILHLLATHQDVQDKLRKEIQEAHFIHGEELDYENLTALPYLDAICRETLRLHAPIPILMRVATQDAILPLANPITSTDGRVLHEVLVPKGTSILISPHHCNRDPALWGPDATEWKPERWLKPLPESLVEARVPGVYSHLMTFLGGSRSCIGFKFAQLEMKVVLSLLVERFQFRLGDKEIMWLSNGIVQPSTEDAPVTSGRKKTQIPLVVSLAA</sequence>
<keyword evidence="7 13" id="KW-0479">Metal-binding</keyword>
<evidence type="ECO:0000256" key="10">
    <source>
        <dbReference type="ARBA" id="ARBA00023004"/>
    </source>
</evidence>
<dbReference type="GO" id="GO:0004497">
    <property type="term" value="F:monooxygenase activity"/>
    <property type="evidence" value="ECO:0007669"/>
    <property type="project" value="UniProtKB-KW"/>
</dbReference>
<dbReference type="InterPro" id="IPR002403">
    <property type="entry name" value="Cyt_P450_E_grp-IV"/>
</dbReference>
<comment type="cofactor">
    <cofactor evidence="1 13">
        <name>heme</name>
        <dbReference type="ChEBI" id="CHEBI:30413"/>
    </cofactor>
</comment>
<dbReference type="GO" id="GO:0016705">
    <property type="term" value="F:oxidoreductase activity, acting on paired donors, with incorporation or reduction of molecular oxygen"/>
    <property type="evidence" value="ECO:0007669"/>
    <property type="project" value="InterPro"/>
</dbReference>
<dbReference type="Pfam" id="PF00067">
    <property type="entry name" value="p450"/>
    <property type="match status" value="1"/>
</dbReference>
<keyword evidence="11" id="KW-0503">Monooxygenase</keyword>
<dbReference type="GO" id="GO:0020037">
    <property type="term" value="F:heme binding"/>
    <property type="evidence" value="ECO:0007669"/>
    <property type="project" value="InterPro"/>
</dbReference>
<keyword evidence="6" id="KW-0812">Transmembrane</keyword>
<dbReference type="SUPFAM" id="SSF48264">
    <property type="entry name" value="Cytochrome P450"/>
    <property type="match status" value="1"/>
</dbReference>
<evidence type="ECO:0000256" key="6">
    <source>
        <dbReference type="ARBA" id="ARBA00022692"/>
    </source>
</evidence>
<dbReference type="CDD" id="cd11069">
    <property type="entry name" value="CYP_FUM15-like"/>
    <property type="match status" value="1"/>
</dbReference>
<evidence type="ECO:0000256" key="7">
    <source>
        <dbReference type="ARBA" id="ARBA00022723"/>
    </source>
</evidence>
<gene>
    <name evidence="14" type="ORF">DFP72DRAFT_908223</name>
</gene>
<evidence type="ECO:0000256" key="4">
    <source>
        <dbReference type="ARBA" id="ARBA00010617"/>
    </source>
</evidence>
<dbReference type="InterPro" id="IPR050121">
    <property type="entry name" value="Cytochrome_P450_monoxygenase"/>
</dbReference>
<keyword evidence="8" id="KW-1133">Transmembrane helix</keyword>
<evidence type="ECO:0000256" key="9">
    <source>
        <dbReference type="ARBA" id="ARBA00023002"/>
    </source>
</evidence>
<evidence type="ECO:0000256" key="5">
    <source>
        <dbReference type="ARBA" id="ARBA00022617"/>
    </source>
</evidence>
<evidence type="ECO:0000313" key="14">
    <source>
        <dbReference type="EMBL" id="KAF6751371.1"/>
    </source>
</evidence>
<dbReference type="OrthoDB" id="1470350at2759"/>
<dbReference type="PRINTS" id="PR00385">
    <property type="entry name" value="P450"/>
</dbReference>
<keyword evidence="10 13" id="KW-0408">Iron</keyword>
<proteinExistence type="inferred from homology"/>
<comment type="caution">
    <text evidence="14">The sequence shown here is derived from an EMBL/GenBank/DDBJ whole genome shotgun (WGS) entry which is preliminary data.</text>
</comment>
<evidence type="ECO:0000256" key="11">
    <source>
        <dbReference type="ARBA" id="ARBA00023033"/>
    </source>
</evidence>
<dbReference type="GO" id="GO:0016020">
    <property type="term" value="C:membrane"/>
    <property type="evidence" value="ECO:0007669"/>
    <property type="project" value="UniProtKB-SubCell"/>
</dbReference>
<dbReference type="InterPro" id="IPR036396">
    <property type="entry name" value="Cyt_P450_sf"/>
</dbReference>
<comment type="similarity">
    <text evidence="4">Belongs to the cytochrome P450 family.</text>
</comment>
<evidence type="ECO:0000256" key="13">
    <source>
        <dbReference type="PIRSR" id="PIRSR602403-1"/>
    </source>
</evidence>
<dbReference type="GO" id="GO:0005506">
    <property type="term" value="F:iron ion binding"/>
    <property type="evidence" value="ECO:0007669"/>
    <property type="project" value="InterPro"/>
</dbReference>
<protein>
    <submittedName>
        <fullName evidence="14">Cytochrome P450</fullName>
    </submittedName>
</protein>
<dbReference type="PANTHER" id="PTHR24305:SF166">
    <property type="entry name" value="CYTOCHROME P450 12A4, MITOCHONDRIAL-RELATED"/>
    <property type="match status" value="1"/>
</dbReference>
<organism evidence="14 15">
    <name type="scientific">Ephemerocybe angulata</name>
    <dbReference type="NCBI Taxonomy" id="980116"/>
    <lineage>
        <taxon>Eukaryota</taxon>
        <taxon>Fungi</taxon>
        <taxon>Dikarya</taxon>
        <taxon>Basidiomycota</taxon>
        <taxon>Agaricomycotina</taxon>
        <taxon>Agaricomycetes</taxon>
        <taxon>Agaricomycetidae</taxon>
        <taxon>Agaricales</taxon>
        <taxon>Agaricineae</taxon>
        <taxon>Psathyrellaceae</taxon>
        <taxon>Ephemerocybe</taxon>
    </lineage>
</organism>
<keyword evidence="12" id="KW-0472">Membrane</keyword>
<evidence type="ECO:0000256" key="2">
    <source>
        <dbReference type="ARBA" id="ARBA00004370"/>
    </source>
</evidence>
<keyword evidence="9" id="KW-0560">Oxidoreductase</keyword>
<comment type="subcellular location">
    <subcellularLocation>
        <location evidence="2">Membrane</location>
    </subcellularLocation>
</comment>
<dbReference type="EMBL" id="JACGCI010000051">
    <property type="protein sequence ID" value="KAF6751371.1"/>
    <property type="molecule type" value="Genomic_DNA"/>
</dbReference>
<comment type="pathway">
    <text evidence="3">Secondary metabolite biosynthesis; terpenoid biosynthesis.</text>
</comment>
<evidence type="ECO:0000256" key="1">
    <source>
        <dbReference type="ARBA" id="ARBA00001971"/>
    </source>
</evidence>
<name>A0A8H6M3Z4_9AGAR</name>
<keyword evidence="5 13" id="KW-0349">Heme</keyword>
<accession>A0A8H6M3Z4</accession>
<evidence type="ECO:0000256" key="3">
    <source>
        <dbReference type="ARBA" id="ARBA00004721"/>
    </source>
</evidence>
<reference evidence="14 15" key="1">
    <citation type="submission" date="2020-07" db="EMBL/GenBank/DDBJ databases">
        <title>Comparative genomics of pyrophilous fungi reveals a link between fire events and developmental genes.</title>
        <authorList>
            <consortium name="DOE Joint Genome Institute"/>
            <person name="Steindorff A.S."/>
            <person name="Carver A."/>
            <person name="Calhoun S."/>
            <person name="Stillman K."/>
            <person name="Liu H."/>
            <person name="Lipzen A."/>
            <person name="Pangilinan J."/>
            <person name="Labutti K."/>
            <person name="Bruns T.D."/>
            <person name="Grigoriev I.V."/>
        </authorList>
    </citation>
    <scope>NUCLEOTIDE SEQUENCE [LARGE SCALE GENOMIC DNA]</scope>
    <source>
        <strain evidence="14 15">CBS 144469</strain>
    </source>
</reference>
<dbReference type="AlphaFoldDB" id="A0A8H6M3Z4"/>
<evidence type="ECO:0000313" key="15">
    <source>
        <dbReference type="Proteomes" id="UP000521943"/>
    </source>
</evidence>
<keyword evidence="15" id="KW-1185">Reference proteome</keyword>
<dbReference type="Gene3D" id="1.10.630.10">
    <property type="entry name" value="Cytochrome P450"/>
    <property type="match status" value="1"/>
</dbReference>
<dbReference type="PRINTS" id="PR00465">
    <property type="entry name" value="EP450IV"/>
</dbReference>
<dbReference type="Proteomes" id="UP000521943">
    <property type="component" value="Unassembled WGS sequence"/>
</dbReference>